<dbReference type="RefSeq" id="WP_147598906.1">
    <property type="nucleotide sequence ID" value="NZ_BAABXN010000001.1"/>
</dbReference>
<evidence type="ECO:0000313" key="1">
    <source>
        <dbReference type="EMBL" id="MET3751116.1"/>
    </source>
</evidence>
<dbReference type="Proteomes" id="UP001549106">
    <property type="component" value="Unassembled WGS sequence"/>
</dbReference>
<protein>
    <submittedName>
        <fullName evidence="1">Uncharacterized protein</fullName>
    </submittedName>
</protein>
<dbReference type="EMBL" id="JBEPMJ010000018">
    <property type="protein sequence ID" value="MET3751116.1"/>
    <property type="molecule type" value="Genomic_DNA"/>
</dbReference>
<sequence length="124" mass="14697">MADIYHKYYSDRKTVLTVNNKSMFYNKFNVIPEDKFFYIPAISYQTFPDAVNAQVQSILSGKNDIIILSYQNAEKKQIFPYGIKNREILQYLSDHYQMIYEQNHIQMYIKQNFAINEQASNSAQ</sequence>
<gene>
    <name evidence="1" type="ORF">ABID24_002372</name>
</gene>
<evidence type="ECO:0000313" key="2">
    <source>
        <dbReference type="Proteomes" id="UP001549106"/>
    </source>
</evidence>
<organism evidence="1 2">
    <name type="scientific">Blautia caecimuris</name>
    <dbReference type="NCBI Taxonomy" id="1796615"/>
    <lineage>
        <taxon>Bacteria</taxon>
        <taxon>Bacillati</taxon>
        <taxon>Bacillota</taxon>
        <taxon>Clostridia</taxon>
        <taxon>Lachnospirales</taxon>
        <taxon>Lachnospiraceae</taxon>
        <taxon>Blautia</taxon>
    </lineage>
</organism>
<name>A0ABV2M3R9_9FIRM</name>
<keyword evidence="2" id="KW-1185">Reference proteome</keyword>
<accession>A0ABV2M3R9</accession>
<reference evidence="1 2" key="1">
    <citation type="submission" date="2024-06" db="EMBL/GenBank/DDBJ databases">
        <title>Genomic Encyclopedia of Type Strains, Phase IV (KMG-IV): sequencing the most valuable type-strain genomes for metagenomic binning, comparative biology and taxonomic classification.</title>
        <authorList>
            <person name="Goeker M."/>
        </authorList>
    </citation>
    <scope>NUCLEOTIDE SEQUENCE [LARGE SCALE GENOMIC DNA]</scope>
    <source>
        <strain evidence="1 2">DSM 29492</strain>
    </source>
</reference>
<proteinExistence type="predicted"/>
<comment type="caution">
    <text evidence="1">The sequence shown here is derived from an EMBL/GenBank/DDBJ whole genome shotgun (WGS) entry which is preliminary data.</text>
</comment>